<gene>
    <name evidence="1" type="ORF">QSPPMHGG_CDS0053</name>
</gene>
<dbReference type="EMBL" id="PP856725">
    <property type="protein sequence ID" value="XCH40909.1"/>
    <property type="molecule type" value="Genomic_DNA"/>
</dbReference>
<protein>
    <submittedName>
        <fullName evidence="1">Uncharacterized protein</fullName>
    </submittedName>
</protein>
<sequence>MKKFLKGLLLRRGKPIVIVLISIYGHEWKTDDYHILIVIKEKERKK</sequence>
<proteinExistence type="predicted"/>
<name>A0AAU8GFZ0_9CAUD</name>
<accession>A0AAU8GFZ0</accession>
<evidence type="ECO:0000313" key="1">
    <source>
        <dbReference type="EMBL" id="XCH40909.1"/>
    </source>
</evidence>
<reference evidence="1" key="1">
    <citation type="submission" date="2024-05" db="EMBL/GenBank/DDBJ databases">
        <authorList>
            <person name="Mugo M.M."/>
            <person name="Musyoki A.M."/>
            <person name="Makumi A.M."/>
            <person name="Mutai I."/>
            <person name="Drechsel O."/>
            <person name="Kering K.K."/>
            <person name="Muturi P."/>
            <person name="Mbae C.K."/>
            <person name="Kariuki S.M."/>
        </authorList>
    </citation>
    <scope>NUCLEOTIDE SEQUENCE</scope>
</reference>
<organism evidence="1">
    <name type="scientific">Salmonella phage vB_SEnST11_KE26</name>
    <dbReference type="NCBI Taxonomy" id="3161177"/>
    <lineage>
        <taxon>Viruses</taxon>
        <taxon>Duplodnaviria</taxon>
        <taxon>Heunggongvirae</taxon>
        <taxon>Uroviricota</taxon>
        <taxon>Caudoviricetes</taxon>
        <taxon>Rosemountvirus</taxon>
    </lineage>
</organism>